<reference evidence="1" key="1">
    <citation type="submission" date="2024-01" db="EMBL/GenBank/DDBJ databases">
        <authorList>
            <person name="Webb A."/>
        </authorList>
    </citation>
    <scope>NUCLEOTIDE SEQUENCE</scope>
    <source>
        <strain evidence="1">Pm1</strain>
    </source>
</reference>
<gene>
    <name evidence="1" type="ORF">PM001_LOCUS27314</name>
</gene>
<organism evidence="1 2">
    <name type="scientific">Peronospora matthiolae</name>
    <dbReference type="NCBI Taxonomy" id="2874970"/>
    <lineage>
        <taxon>Eukaryota</taxon>
        <taxon>Sar</taxon>
        <taxon>Stramenopiles</taxon>
        <taxon>Oomycota</taxon>
        <taxon>Peronosporomycetes</taxon>
        <taxon>Peronosporales</taxon>
        <taxon>Peronosporaceae</taxon>
        <taxon>Peronospora</taxon>
    </lineage>
</organism>
<evidence type="ECO:0000313" key="2">
    <source>
        <dbReference type="Proteomes" id="UP001162060"/>
    </source>
</evidence>
<comment type="caution">
    <text evidence="1">The sequence shown here is derived from an EMBL/GenBank/DDBJ whole genome shotgun (WGS) entry which is preliminary data.</text>
</comment>
<dbReference type="Proteomes" id="UP001162060">
    <property type="component" value="Unassembled WGS sequence"/>
</dbReference>
<dbReference type="AlphaFoldDB" id="A0AAV1V9J0"/>
<proteinExistence type="predicted"/>
<accession>A0AAV1V9J0</accession>
<sequence>MPSSPSMGWSSSAVGPCESSWMVPVNPPGWPLEAVVRPICWRPALPLPPAESFDSRRYPSTRRLYLDEAQ</sequence>
<name>A0AAV1V9J0_9STRA</name>
<evidence type="ECO:0000313" key="1">
    <source>
        <dbReference type="EMBL" id="CAK7942164.1"/>
    </source>
</evidence>
<protein>
    <submittedName>
        <fullName evidence="1">Uncharacterized protein</fullName>
    </submittedName>
</protein>
<dbReference type="EMBL" id="CAKLBY020000267">
    <property type="protein sequence ID" value="CAK7942164.1"/>
    <property type="molecule type" value="Genomic_DNA"/>
</dbReference>